<evidence type="ECO:0000313" key="2">
    <source>
        <dbReference type="EMBL" id="KAL0133310.1"/>
    </source>
</evidence>
<proteinExistence type="predicted"/>
<dbReference type="Proteomes" id="UP001430953">
    <property type="component" value="Unassembled WGS sequence"/>
</dbReference>
<feature type="chain" id="PRO_5043587498" description="Secreted protein" evidence="1">
    <location>
        <begin position="21"/>
        <end position="163"/>
    </location>
</feature>
<dbReference type="EMBL" id="JADYXP020000001">
    <property type="protein sequence ID" value="KAL0133310.1"/>
    <property type="molecule type" value="Genomic_DNA"/>
</dbReference>
<name>A0AAW2H152_9HYME</name>
<dbReference type="AlphaFoldDB" id="A0AAW2H152"/>
<keyword evidence="1" id="KW-0732">Signal</keyword>
<keyword evidence="3" id="KW-1185">Reference proteome</keyword>
<organism evidence="2 3">
    <name type="scientific">Cardiocondyla obscurior</name>
    <dbReference type="NCBI Taxonomy" id="286306"/>
    <lineage>
        <taxon>Eukaryota</taxon>
        <taxon>Metazoa</taxon>
        <taxon>Ecdysozoa</taxon>
        <taxon>Arthropoda</taxon>
        <taxon>Hexapoda</taxon>
        <taxon>Insecta</taxon>
        <taxon>Pterygota</taxon>
        <taxon>Neoptera</taxon>
        <taxon>Endopterygota</taxon>
        <taxon>Hymenoptera</taxon>
        <taxon>Apocrita</taxon>
        <taxon>Aculeata</taxon>
        <taxon>Formicoidea</taxon>
        <taxon>Formicidae</taxon>
        <taxon>Myrmicinae</taxon>
        <taxon>Cardiocondyla</taxon>
    </lineage>
</organism>
<evidence type="ECO:0000313" key="3">
    <source>
        <dbReference type="Proteomes" id="UP001430953"/>
    </source>
</evidence>
<comment type="caution">
    <text evidence="2">The sequence shown here is derived from an EMBL/GenBank/DDBJ whole genome shotgun (WGS) entry which is preliminary data.</text>
</comment>
<protein>
    <recommendedName>
        <fullName evidence="4">Secreted protein</fullName>
    </recommendedName>
</protein>
<sequence length="163" mass="19154">MCACLFVFLFPSSSFGGAIGKFILINSTSKHRIRVVAVGNDETDYFNKIYNLLQCYVMNRHGVTRTQQITALRFQGHVLLRQLRFLLDERVVLLFHYNQLFVDLLHPLCLVLRAVIQLLQPVDDKLVRLAYQPILQLLQLSLHYLPNEIRDLRDFVIFFNLRY</sequence>
<evidence type="ECO:0008006" key="4">
    <source>
        <dbReference type="Google" id="ProtNLM"/>
    </source>
</evidence>
<feature type="signal peptide" evidence="1">
    <location>
        <begin position="1"/>
        <end position="20"/>
    </location>
</feature>
<evidence type="ECO:0000256" key="1">
    <source>
        <dbReference type="SAM" id="SignalP"/>
    </source>
</evidence>
<accession>A0AAW2H152</accession>
<gene>
    <name evidence="2" type="ORF">PUN28_000810</name>
</gene>
<reference evidence="2 3" key="1">
    <citation type="submission" date="2023-03" db="EMBL/GenBank/DDBJ databases">
        <title>High recombination rates correlate with genetic variation in Cardiocondyla obscurior ants.</title>
        <authorList>
            <person name="Errbii M."/>
        </authorList>
    </citation>
    <scope>NUCLEOTIDE SEQUENCE [LARGE SCALE GENOMIC DNA]</scope>
    <source>
        <strain evidence="2">Alpha-2009</strain>
        <tissue evidence="2">Whole body</tissue>
    </source>
</reference>